<organism evidence="9 10">
    <name type="scientific">Methylocystis hirsuta</name>
    <dbReference type="NCBI Taxonomy" id="369798"/>
    <lineage>
        <taxon>Bacteria</taxon>
        <taxon>Pseudomonadati</taxon>
        <taxon>Pseudomonadota</taxon>
        <taxon>Alphaproteobacteria</taxon>
        <taxon>Hyphomicrobiales</taxon>
        <taxon>Methylocystaceae</taxon>
        <taxon>Methylocystis</taxon>
    </lineage>
</organism>
<keyword evidence="2 7" id="KW-0819">tRNA processing</keyword>
<evidence type="ECO:0000313" key="10">
    <source>
        <dbReference type="Proteomes" id="UP000268623"/>
    </source>
</evidence>
<dbReference type="SUPFAM" id="SSF54211">
    <property type="entry name" value="Ribosomal protein S5 domain 2-like"/>
    <property type="match status" value="1"/>
</dbReference>
<comment type="function">
    <text evidence="1 7">RNaseP catalyzes the removal of the 5'-leader sequence from pre-tRNA to produce the mature 5'-terminus. It can also cleave other RNA substrates such as 4.5S RNA. The protein component plays an auxiliary but essential role in vivo by binding to the 5'-leader sequence and broadening the substrate specificity of the ribozyme.</text>
</comment>
<proteinExistence type="inferred from homology"/>
<keyword evidence="6 7" id="KW-0694">RNA-binding</keyword>
<evidence type="ECO:0000256" key="1">
    <source>
        <dbReference type="ARBA" id="ARBA00002663"/>
    </source>
</evidence>
<dbReference type="AlphaFoldDB" id="A0A3M9XQB0"/>
<dbReference type="Gene3D" id="3.30.230.10">
    <property type="match status" value="1"/>
</dbReference>
<dbReference type="GO" id="GO:0004526">
    <property type="term" value="F:ribonuclease P activity"/>
    <property type="evidence" value="ECO:0007669"/>
    <property type="project" value="UniProtKB-UniRule"/>
</dbReference>
<dbReference type="PANTHER" id="PTHR33992">
    <property type="entry name" value="RIBONUCLEASE P PROTEIN COMPONENT"/>
    <property type="match status" value="1"/>
</dbReference>
<dbReference type="OrthoDB" id="9810867at2"/>
<dbReference type="RefSeq" id="WP_123175044.1">
    <property type="nucleotide sequence ID" value="NZ_QWDD01000001.1"/>
</dbReference>
<name>A0A3M9XQB0_9HYPH</name>
<comment type="subunit">
    <text evidence="7">Consists of a catalytic RNA component (M1 or rnpB) and a protein subunit.</text>
</comment>
<dbReference type="NCBIfam" id="TIGR00188">
    <property type="entry name" value="rnpA"/>
    <property type="match status" value="1"/>
</dbReference>
<evidence type="ECO:0000313" key="9">
    <source>
        <dbReference type="EMBL" id="RNJ49060.1"/>
    </source>
</evidence>
<dbReference type="EMBL" id="QWDD01000001">
    <property type="protein sequence ID" value="RNJ49060.1"/>
    <property type="molecule type" value="Genomic_DNA"/>
</dbReference>
<evidence type="ECO:0000256" key="7">
    <source>
        <dbReference type="HAMAP-Rule" id="MF_00227"/>
    </source>
</evidence>
<evidence type="ECO:0000256" key="5">
    <source>
        <dbReference type="ARBA" id="ARBA00022801"/>
    </source>
</evidence>
<evidence type="ECO:0000256" key="3">
    <source>
        <dbReference type="ARBA" id="ARBA00022722"/>
    </source>
</evidence>
<dbReference type="InterPro" id="IPR000100">
    <property type="entry name" value="RNase_P"/>
</dbReference>
<dbReference type="GO" id="GO:0001682">
    <property type="term" value="P:tRNA 5'-leader removal"/>
    <property type="evidence" value="ECO:0007669"/>
    <property type="project" value="UniProtKB-UniRule"/>
</dbReference>
<keyword evidence="3 7" id="KW-0540">Nuclease</keyword>
<comment type="similarity">
    <text evidence="7">Belongs to the RnpA family.</text>
</comment>
<dbReference type="GO" id="GO:0042781">
    <property type="term" value="F:3'-tRNA processing endoribonuclease activity"/>
    <property type="evidence" value="ECO:0007669"/>
    <property type="project" value="TreeGrafter"/>
</dbReference>
<keyword evidence="10" id="KW-1185">Reference proteome</keyword>
<dbReference type="Proteomes" id="UP000268623">
    <property type="component" value="Unassembled WGS sequence"/>
</dbReference>
<reference evidence="9 10" key="1">
    <citation type="submission" date="2018-08" db="EMBL/GenBank/DDBJ databases">
        <title>Genome sequence of Methylocystis hirsuta CSC1, a methanotroph able to accumulate PHAs.</title>
        <authorList>
            <person name="Bordel S."/>
            <person name="Rodriguez E."/>
            <person name="Gancedo J."/>
            <person name="Munoz R."/>
        </authorList>
    </citation>
    <scope>NUCLEOTIDE SEQUENCE [LARGE SCALE GENOMIC DNA]</scope>
    <source>
        <strain evidence="9 10">CSC1</strain>
    </source>
</reference>
<protein>
    <recommendedName>
        <fullName evidence="7 8">Ribonuclease P protein component</fullName>
        <shortName evidence="7">RNase P protein</shortName>
        <shortName evidence="7">RNaseP protein</shortName>
        <ecNumber evidence="7 8">3.1.26.5</ecNumber>
    </recommendedName>
    <alternativeName>
        <fullName evidence="7">Protein C5</fullName>
    </alternativeName>
</protein>
<dbReference type="GO" id="GO:0000049">
    <property type="term" value="F:tRNA binding"/>
    <property type="evidence" value="ECO:0007669"/>
    <property type="project" value="UniProtKB-UniRule"/>
</dbReference>
<dbReference type="InterPro" id="IPR014721">
    <property type="entry name" value="Ribsml_uS5_D2-typ_fold_subgr"/>
</dbReference>
<sequence length="141" mass="15619">MKAQVPAEDEKSPRPETLRRRGDFVRVSRGARVAMPAFTVQMAPRENADSHAPARFGLTVTRKVAGAVGRNRIRRRLREAMRLGGALGAKPGRDYVFVARRMALAAPFAELLAQMTEGLARLNDRGGAASRRKQEDRLTRP</sequence>
<dbReference type="EC" id="3.1.26.5" evidence="7 8"/>
<evidence type="ECO:0000256" key="2">
    <source>
        <dbReference type="ARBA" id="ARBA00022694"/>
    </source>
</evidence>
<dbReference type="GO" id="GO:0030677">
    <property type="term" value="C:ribonuclease P complex"/>
    <property type="evidence" value="ECO:0007669"/>
    <property type="project" value="TreeGrafter"/>
</dbReference>
<evidence type="ECO:0000256" key="6">
    <source>
        <dbReference type="ARBA" id="ARBA00022884"/>
    </source>
</evidence>
<keyword evidence="4 7" id="KW-0255">Endonuclease</keyword>
<dbReference type="InterPro" id="IPR020539">
    <property type="entry name" value="RNase_P_CS"/>
</dbReference>
<keyword evidence="5 7" id="KW-0378">Hydrolase</keyword>
<dbReference type="InterPro" id="IPR020568">
    <property type="entry name" value="Ribosomal_Su5_D2-typ_SF"/>
</dbReference>
<comment type="catalytic activity">
    <reaction evidence="7">
        <text>Endonucleolytic cleavage of RNA, removing 5'-extranucleotides from tRNA precursor.</text>
        <dbReference type="EC" id="3.1.26.5"/>
    </reaction>
</comment>
<accession>A0A3M9XQB0</accession>
<comment type="caution">
    <text evidence="9">The sequence shown here is derived from an EMBL/GenBank/DDBJ whole genome shotgun (WGS) entry which is preliminary data.</text>
</comment>
<dbReference type="PROSITE" id="PS00648">
    <property type="entry name" value="RIBONUCLEASE_P"/>
    <property type="match status" value="1"/>
</dbReference>
<evidence type="ECO:0000256" key="8">
    <source>
        <dbReference type="NCBIfam" id="TIGR00188"/>
    </source>
</evidence>
<dbReference type="HAMAP" id="MF_00227">
    <property type="entry name" value="RNase_P"/>
    <property type="match status" value="1"/>
</dbReference>
<dbReference type="PANTHER" id="PTHR33992:SF1">
    <property type="entry name" value="RIBONUCLEASE P PROTEIN COMPONENT"/>
    <property type="match status" value="1"/>
</dbReference>
<evidence type="ECO:0000256" key="4">
    <source>
        <dbReference type="ARBA" id="ARBA00022759"/>
    </source>
</evidence>
<gene>
    <name evidence="7 9" type="primary">rnpA</name>
    <name evidence="9" type="ORF">D1O30_05015</name>
</gene>
<dbReference type="Pfam" id="PF00825">
    <property type="entry name" value="Ribonuclease_P"/>
    <property type="match status" value="1"/>
</dbReference>